<keyword evidence="2" id="KW-1185">Reference proteome</keyword>
<comment type="caution">
    <text evidence="1">The sequence shown here is derived from an EMBL/GenBank/DDBJ whole genome shotgun (WGS) entry which is preliminary data.</text>
</comment>
<dbReference type="EMBL" id="BGPR01070023">
    <property type="protein sequence ID" value="GBO43548.1"/>
    <property type="molecule type" value="Genomic_DNA"/>
</dbReference>
<gene>
    <name evidence="1" type="ORF">AVEN_249111_1</name>
</gene>
<sequence length="147" mass="16353">CHIPLPVSSSDRLVMGSFDVSPCSSSKERILSPPTVKDSKIFQEVLNQLYTSLIQATNISALRLTDLACVHDGVKIVEFTGLILDKPKVMSSDVGKYELDINEAYRMIDYLAKAGKLSLKMSKDGQVMFLEAGLFFCLPHLELNYHI</sequence>
<evidence type="ECO:0000313" key="1">
    <source>
        <dbReference type="EMBL" id="GBO43548.1"/>
    </source>
</evidence>
<dbReference type="Proteomes" id="UP000499080">
    <property type="component" value="Unassembled WGS sequence"/>
</dbReference>
<name>A0A4Y2X2Z2_ARAVE</name>
<accession>A0A4Y2X2Z2</accession>
<organism evidence="1 2">
    <name type="scientific">Araneus ventricosus</name>
    <name type="common">Orbweaver spider</name>
    <name type="synonym">Epeira ventricosa</name>
    <dbReference type="NCBI Taxonomy" id="182803"/>
    <lineage>
        <taxon>Eukaryota</taxon>
        <taxon>Metazoa</taxon>
        <taxon>Ecdysozoa</taxon>
        <taxon>Arthropoda</taxon>
        <taxon>Chelicerata</taxon>
        <taxon>Arachnida</taxon>
        <taxon>Araneae</taxon>
        <taxon>Araneomorphae</taxon>
        <taxon>Entelegynae</taxon>
        <taxon>Araneoidea</taxon>
        <taxon>Araneidae</taxon>
        <taxon>Araneus</taxon>
    </lineage>
</organism>
<reference evidence="1 2" key="1">
    <citation type="journal article" date="2019" name="Sci. Rep.">
        <title>Orb-weaving spider Araneus ventricosus genome elucidates the spidroin gene catalogue.</title>
        <authorList>
            <person name="Kono N."/>
            <person name="Nakamura H."/>
            <person name="Ohtoshi R."/>
            <person name="Moran D.A.P."/>
            <person name="Shinohara A."/>
            <person name="Yoshida Y."/>
            <person name="Fujiwara M."/>
            <person name="Mori M."/>
            <person name="Tomita M."/>
            <person name="Arakawa K."/>
        </authorList>
    </citation>
    <scope>NUCLEOTIDE SEQUENCE [LARGE SCALE GENOMIC DNA]</scope>
</reference>
<dbReference type="AlphaFoldDB" id="A0A4Y2X2Z2"/>
<proteinExistence type="predicted"/>
<feature type="non-terminal residue" evidence="1">
    <location>
        <position position="1"/>
    </location>
</feature>
<protein>
    <submittedName>
        <fullName evidence="1">Uncharacterized protein</fullName>
    </submittedName>
</protein>
<evidence type="ECO:0000313" key="2">
    <source>
        <dbReference type="Proteomes" id="UP000499080"/>
    </source>
</evidence>